<name>A0A5C5ZVJ2_9BACT</name>
<dbReference type="InterPro" id="IPR000014">
    <property type="entry name" value="PAS"/>
</dbReference>
<evidence type="ECO:0000256" key="4">
    <source>
        <dbReference type="SAM" id="MobiDB-lite"/>
    </source>
</evidence>
<keyword evidence="1" id="KW-0805">Transcription regulation</keyword>
<dbReference type="Pfam" id="PF00196">
    <property type="entry name" value="GerE"/>
    <property type="match status" value="1"/>
</dbReference>
<dbReference type="Proteomes" id="UP000320176">
    <property type="component" value="Unassembled WGS sequence"/>
</dbReference>
<dbReference type="PANTHER" id="PTHR44688">
    <property type="entry name" value="DNA-BINDING TRANSCRIPTIONAL ACTIVATOR DEVR_DOSR"/>
    <property type="match status" value="1"/>
</dbReference>
<comment type="caution">
    <text evidence="6">The sequence shown here is derived from an EMBL/GenBank/DDBJ whole genome shotgun (WGS) entry which is preliminary data.</text>
</comment>
<feature type="domain" description="HTH luxR-type" evidence="5">
    <location>
        <begin position="160"/>
        <end position="225"/>
    </location>
</feature>
<evidence type="ECO:0000313" key="6">
    <source>
        <dbReference type="EMBL" id="TWT91574.1"/>
    </source>
</evidence>
<evidence type="ECO:0000256" key="3">
    <source>
        <dbReference type="ARBA" id="ARBA00023163"/>
    </source>
</evidence>
<dbReference type="AlphaFoldDB" id="A0A5C5ZVJ2"/>
<dbReference type="SUPFAM" id="SSF46894">
    <property type="entry name" value="C-terminal effector domain of the bipartite response regulators"/>
    <property type="match status" value="1"/>
</dbReference>
<evidence type="ECO:0000256" key="2">
    <source>
        <dbReference type="ARBA" id="ARBA00023125"/>
    </source>
</evidence>
<dbReference type="PROSITE" id="PS50043">
    <property type="entry name" value="HTH_LUXR_2"/>
    <property type="match status" value="1"/>
</dbReference>
<keyword evidence="2" id="KW-0238">DNA-binding</keyword>
<dbReference type="GO" id="GO:0003677">
    <property type="term" value="F:DNA binding"/>
    <property type="evidence" value="ECO:0007669"/>
    <property type="project" value="UniProtKB-KW"/>
</dbReference>
<proteinExistence type="predicted"/>
<keyword evidence="7" id="KW-1185">Reference proteome</keyword>
<dbReference type="RefSeq" id="WP_146523457.1">
    <property type="nucleotide sequence ID" value="NZ_CP151726.1"/>
</dbReference>
<gene>
    <name evidence="6" type="primary">yjjQ</name>
    <name evidence="6" type="ORF">Pla52n_65650</name>
</gene>
<protein>
    <submittedName>
        <fullName evidence="6">Putative transcription factor YjjQ</fullName>
    </submittedName>
</protein>
<dbReference type="SMART" id="SM00421">
    <property type="entry name" value="HTH_LUXR"/>
    <property type="match status" value="1"/>
</dbReference>
<feature type="region of interest" description="Disordered" evidence="4">
    <location>
        <begin position="1"/>
        <end position="21"/>
    </location>
</feature>
<dbReference type="PRINTS" id="PR00038">
    <property type="entry name" value="HTHLUXR"/>
</dbReference>
<dbReference type="CDD" id="cd06170">
    <property type="entry name" value="LuxR_C_like"/>
    <property type="match status" value="1"/>
</dbReference>
<dbReference type="CDD" id="cd00130">
    <property type="entry name" value="PAS"/>
    <property type="match status" value="1"/>
</dbReference>
<dbReference type="Pfam" id="PF08448">
    <property type="entry name" value="PAS_4"/>
    <property type="match status" value="1"/>
</dbReference>
<dbReference type="SUPFAM" id="SSF55785">
    <property type="entry name" value="PYP-like sensor domain (PAS domain)"/>
    <property type="match status" value="1"/>
</dbReference>
<keyword evidence="3" id="KW-0804">Transcription</keyword>
<dbReference type="InterPro" id="IPR036388">
    <property type="entry name" value="WH-like_DNA-bd_sf"/>
</dbReference>
<reference evidence="6 7" key="1">
    <citation type="submission" date="2019-02" db="EMBL/GenBank/DDBJ databases">
        <title>Deep-cultivation of Planctomycetes and their phenomic and genomic characterization uncovers novel biology.</title>
        <authorList>
            <person name="Wiegand S."/>
            <person name="Jogler M."/>
            <person name="Boedeker C."/>
            <person name="Pinto D."/>
            <person name="Vollmers J."/>
            <person name="Rivas-Marin E."/>
            <person name="Kohn T."/>
            <person name="Peeters S.H."/>
            <person name="Heuer A."/>
            <person name="Rast P."/>
            <person name="Oberbeckmann S."/>
            <person name="Bunk B."/>
            <person name="Jeske O."/>
            <person name="Meyerdierks A."/>
            <person name="Storesund J.E."/>
            <person name="Kallscheuer N."/>
            <person name="Luecker S."/>
            <person name="Lage O.M."/>
            <person name="Pohl T."/>
            <person name="Merkel B.J."/>
            <person name="Hornburger P."/>
            <person name="Mueller R.-W."/>
            <person name="Bruemmer F."/>
            <person name="Labrenz M."/>
            <person name="Spormann A.M."/>
            <person name="Op Den Camp H."/>
            <person name="Overmann J."/>
            <person name="Amann R."/>
            <person name="Jetten M.S.M."/>
            <person name="Mascher T."/>
            <person name="Medema M.H."/>
            <person name="Devos D.P."/>
            <person name="Kaster A.-K."/>
            <person name="Ovreas L."/>
            <person name="Rohde M."/>
            <person name="Galperin M.Y."/>
            <person name="Jogler C."/>
        </authorList>
    </citation>
    <scope>NUCLEOTIDE SEQUENCE [LARGE SCALE GENOMIC DNA]</scope>
    <source>
        <strain evidence="6 7">Pla52n</strain>
    </source>
</reference>
<accession>A0A5C5ZVJ2</accession>
<evidence type="ECO:0000256" key="1">
    <source>
        <dbReference type="ARBA" id="ARBA00023015"/>
    </source>
</evidence>
<dbReference type="EMBL" id="SJPN01000015">
    <property type="protein sequence ID" value="TWT91574.1"/>
    <property type="molecule type" value="Genomic_DNA"/>
</dbReference>
<sequence length="238" mass="26943">MTTPIEPTKRESAISRVSPQRIDPPEFDPTSIWMALTNTEGIGVCVMDRQGGLIFVNETTLGLFFDHPIDYHGKTIADFHPPEFVKERLEMIHQVLEQNRPLKIEHILHGRPIVSAVWPIHDVKPPYQRVLVISRTNTKIDYSGLRIPDHIETMDTKYIDLGPLDCLSRRELEVLALIGHGLSVPQVAGLLHRSQKTIENHKSSIAQKLSLHGQAEMVSIVTSMGLEVDDAKRKRMTR</sequence>
<dbReference type="GO" id="GO:0006355">
    <property type="term" value="P:regulation of DNA-templated transcription"/>
    <property type="evidence" value="ECO:0007669"/>
    <property type="project" value="InterPro"/>
</dbReference>
<dbReference type="Gene3D" id="3.30.450.20">
    <property type="entry name" value="PAS domain"/>
    <property type="match status" value="1"/>
</dbReference>
<dbReference type="InterPro" id="IPR035965">
    <property type="entry name" value="PAS-like_dom_sf"/>
</dbReference>
<dbReference type="PANTHER" id="PTHR44688:SF16">
    <property type="entry name" value="DNA-BINDING TRANSCRIPTIONAL ACTIVATOR DEVR_DOSR"/>
    <property type="match status" value="1"/>
</dbReference>
<dbReference type="OrthoDB" id="274716at2"/>
<dbReference type="InterPro" id="IPR016032">
    <property type="entry name" value="Sig_transdc_resp-reg_C-effctor"/>
</dbReference>
<organism evidence="6 7">
    <name type="scientific">Stieleria varia</name>
    <dbReference type="NCBI Taxonomy" id="2528005"/>
    <lineage>
        <taxon>Bacteria</taxon>
        <taxon>Pseudomonadati</taxon>
        <taxon>Planctomycetota</taxon>
        <taxon>Planctomycetia</taxon>
        <taxon>Pirellulales</taxon>
        <taxon>Pirellulaceae</taxon>
        <taxon>Stieleria</taxon>
    </lineage>
</organism>
<dbReference type="PROSITE" id="PS00622">
    <property type="entry name" value="HTH_LUXR_1"/>
    <property type="match status" value="1"/>
</dbReference>
<evidence type="ECO:0000259" key="5">
    <source>
        <dbReference type="PROSITE" id="PS50043"/>
    </source>
</evidence>
<dbReference type="SMART" id="SM00091">
    <property type="entry name" value="PAS"/>
    <property type="match status" value="1"/>
</dbReference>
<dbReference type="InterPro" id="IPR000792">
    <property type="entry name" value="Tscrpt_reg_LuxR_C"/>
</dbReference>
<dbReference type="Gene3D" id="1.10.10.10">
    <property type="entry name" value="Winged helix-like DNA-binding domain superfamily/Winged helix DNA-binding domain"/>
    <property type="match status" value="1"/>
</dbReference>
<evidence type="ECO:0000313" key="7">
    <source>
        <dbReference type="Proteomes" id="UP000320176"/>
    </source>
</evidence>
<dbReference type="InterPro" id="IPR013656">
    <property type="entry name" value="PAS_4"/>
</dbReference>